<dbReference type="InterPro" id="IPR041119">
    <property type="entry name" value="SLATT_6"/>
</dbReference>
<dbReference type="RefSeq" id="WP_083356458.1">
    <property type="nucleotide sequence ID" value="NZ_JXDI01000001.1"/>
</dbReference>
<gene>
    <name evidence="3" type="ORF">PSAN_19300</name>
    <name evidence="4" type="ORF">SAMN04490179_1294</name>
</gene>
<dbReference type="Proteomes" id="UP000182470">
    <property type="component" value="Chromosome I"/>
</dbReference>
<evidence type="ECO:0000259" key="2">
    <source>
        <dbReference type="Pfam" id="PF18169"/>
    </source>
</evidence>
<dbReference type="EMBL" id="JXDI01000001">
    <property type="protein sequence ID" value="KAF2409525.1"/>
    <property type="molecule type" value="Genomic_DNA"/>
</dbReference>
<dbReference type="Proteomes" id="UP000748067">
    <property type="component" value="Unassembled WGS sequence"/>
</dbReference>
<evidence type="ECO:0000313" key="4">
    <source>
        <dbReference type="EMBL" id="SDM86215.1"/>
    </source>
</evidence>
<keyword evidence="1" id="KW-0472">Membrane</keyword>
<dbReference type="NCBIfam" id="NF033630">
    <property type="entry name" value="SLATT_6"/>
    <property type="match status" value="1"/>
</dbReference>
<accession>A0A1G9WQ28</accession>
<evidence type="ECO:0000313" key="5">
    <source>
        <dbReference type="Proteomes" id="UP000182470"/>
    </source>
</evidence>
<reference evidence="4 5" key="2">
    <citation type="submission" date="2016-10" db="EMBL/GenBank/DDBJ databases">
        <authorList>
            <person name="de Groot N.N."/>
        </authorList>
    </citation>
    <scope>NUCLEOTIDE SEQUENCE [LARGE SCALE GENOMIC DNA]</scope>
    <source>
        <strain evidence="4 5">BS2772</strain>
    </source>
</reference>
<reference evidence="3 6" key="1">
    <citation type="submission" date="2015-01" db="EMBL/GenBank/DDBJ databases">
        <title>Genome Sequence of Pseudomonas antarctica CMS 35.</title>
        <authorList>
            <person name="Voget S."/>
            <person name="Chow J."/>
            <person name="Daniel R."/>
            <person name="Streit W."/>
        </authorList>
    </citation>
    <scope>NUCLEOTIDE SEQUENCE [LARGE SCALE GENOMIC DNA]</scope>
    <source>
        <strain evidence="3 6">CMS 35</strain>
    </source>
</reference>
<feature type="domain" description="SMODS and SLOG-associating 2TM effector" evidence="2">
    <location>
        <begin position="1"/>
        <end position="174"/>
    </location>
</feature>
<organism evidence="4 5">
    <name type="scientific">Pseudomonas antarctica</name>
    <dbReference type="NCBI Taxonomy" id="219572"/>
    <lineage>
        <taxon>Bacteria</taxon>
        <taxon>Pseudomonadati</taxon>
        <taxon>Pseudomonadota</taxon>
        <taxon>Gammaproteobacteria</taxon>
        <taxon>Pseudomonadales</taxon>
        <taxon>Pseudomonadaceae</taxon>
        <taxon>Pseudomonas</taxon>
    </lineage>
</organism>
<dbReference type="EMBL" id="LT629704">
    <property type="protein sequence ID" value="SDM86215.1"/>
    <property type="molecule type" value="Genomic_DNA"/>
</dbReference>
<protein>
    <recommendedName>
        <fullName evidence="2">SMODS and SLOG-associating 2TM effector domain-containing protein</fullName>
    </recommendedName>
</protein>
<sequence>MSQASLLKSIAETGYNVGFGGRKHWATYDIVDKVPGFIGFIGTAVGIFSLVYESLSAKNVSAFMAVFGVIGIYISVYDSKKSDYEKSAVEITRIFNGLRDLYREVEALEASADFSSYRVRLAAFESQYYGASISKQILFSDWYAHYKFFWQYQIDWVAKQKNFSFWRDKVPLTAWLAMAALFVLIVTSFILHIDSVKKCFGIN</sequence>
<keyword evidence="6" id="KW-1185">Reference proteome</keyword>
<proteinExistence type="predicted"/>
<keyword evidence="1" id="KW-1133">Transmembrane helix</keyword>
<feature type="transmembrane region" description="Helical" evidence="1">
    <location>
        <begin position="172"/>
        <end position="193"/>
    </location>
</feature>
<name>A0A1G9WQ28_9PSED</name>
<keyword evidence="1" id="KW-0812">Transmembrane</keyword>
<feature type="transmembrane region" description="Helical" evidence="1">
    <location>
        <begin position="59"/>
        <end position="77"/>
    </location>
</feature>
<dbReference type="Pfam" id="PF18169">
    <property type="entry name" value="SLATT_6"/>
    <property type="match status" value="1"/>
</dbReference>
<evidence type="ECO:0000256" key="1">
    <source>
        <dbReference type="SAM" id="Phobius"/>
    </source>
</evidence>
<evidence type="ECO:0000313" key="6">
    <source>
        <dbReference type="Proteomes" id="UP000748067"/>
    </source>
</evidence>
<dbReference type="AlphaFoldDB" id="A0A1G9WQ28"/>
<evidence type="ECO:0000313" key="3">
    <source>
        <dbReference type="EMBL" id="KAF2409525.1"/>
    </source>
</evidence>
<dbReference type="OrthoDB" id="8778886at2"/>
<feature type="transmembrane region" description="Helical" evidence="1">
    <location>
        <begin position="34"/>
        <end position="52"/>
    </location>
</feature>